<dbReference type="CDD" id="cd02146">
    <property type="entry name" value="NfsA-like"/>
    <property type="match status" value="1"/>
</dbReference>
<dbReference type="PANTHER" id="PTHR43425">
    <property type="entry name" value="OXYGEN-INSENSITIVE NADPH NITROREDUCTASE"/>
    <property type="match status" value="1"/>
</dbReference>
<reference evidence="8" key="2">
    <citation type="submission" date="2015-04" db="EMBL/GenBank/DDBJ databases">
        <title>Draft Genome Sequences of Eight Spore-Forming Food Isolates of Bacillus cereus Genome sequencing.</title>
        <authorList>
            <person name="Krawcyk A.O."/>
            <person name="de Jong A."/>
            <person name="Eijlander R.T."/>
            <person name="Berendsen E.M."/>
            <person name="Holsappel S."/>
            <person name="Wells-Bennik M."/>
            <person name="Kuipers O.P."/>
        </authorList>
    </citation>
    <scope>NUCLEOTIDE SEQUENCE [LARGE SCALE GENOMIC DNA]</scope>
    <source>
        <strain evidence="8">B4147</strain>
    </source>
</reference>
<evidence type="ECO:0000256" key="2">
    <source>
        <dbReference type="ARBA" id="ARBA00022630"/>
    </source>
</evidence>
<proteinExistence type="inferred from homology"/>
<dbReference type="SUPFAM" id="SSF55469">
    <property type="entry name" value="FMN-dependent nitroreductase-like"/>
    <property type="match status" value="1"/>
</dbReference>
<protein>
    <recommendedName>
        <fullName evidence="6">Nitroreductase domain-containing protein</fullName>
    </recommendedName>
</protein>
<keyword evidence="4 5" id="KW-0560">Oxidoreductase</keyword>
<dbReference type="PANTHER" id="PTHR43425:SF3">
    <property type="entry name" value="NADPH-DEPENDENT OXIDOREDUCTASE"/>
    <property type="match status" value="1"/>
</dbReference>
<comment type="similarity">
    <text evidence="1 5">Belongs to the flavin oxidoreductase frp family.</text>
</comment>
<feature type="domain" description="Nitroreductase" evidence="6">
    <location>
        <begin position="30"/>
        <end position="181"/>
    </location>
</feature>
<dbReference type="NCBIfam" id="NF008033">
    <property type="entry name" value="PRK10765.1"/>
    <property type="match status" value="1"/>
</dbReference>
<sequence>MNIEKDMLIFHYEEKKGVFFMNEIIHKMEQHVSVRKYKEESIPKDVVERMVQAAQHAASSHFVQAYSVIYVTDQDLKVKLAELSGNRHVKDCAAFFVCCADLKRLEMACEQHGTEIKHEGVEDFIVATVDASLFAQNLALAAESLGYGICYIGGIRNNPREVSELLHLPDKVYPIFGMTVGVPDENHGVKPRLPVAAILHENGYDEKKYDELLNEYDETMSSYYKERSANKKNVTWTESMSSFMDKEKRMHMKEFLSEKGFNKK</sequence>
<evidence type="ECO:0000256" key="4">
    <source>
        <dbReference type="ARBA" id="ARBA00023002"/>
    </source>
</evidence>
<dbReference type="EMBL" id="LCYN01000031">
    <property type="protein sequence ID" value="KKZ92128.1"/>
    <property type="molecule type" value="Genomic_DNA"/>
</dbReference>
<keyword evidence="2 5" id="KW-0285">Flavoprotein</keyword>
<dbReference type="InterPro" id="IPR029479">
    <property type="entry name" value="Nitroreductase"/>
</dbReference>
<dbReference type="AlphaFoldDB" id="A0A0G8BX24"/>
<evidence type="ECO:0000256" key="3">
    <source>
        <dbReference type="ARBA" id="ARBA00022643"/>
    </source>
</evidence>
<dbReference type="FunFam" id="3.40.109.10:FF:000020">
    <property type="entry name" value="Oxygen-insensitive NADPH nitroreductase"/>
    <property type="match status" value="1"/>
</dbReference>
<dbReference type="Pfam" id="PF00881">
    <property type="entry name" value="Nitroreductase"/>
    <property type="match status" value="1"/>
</dbReference>
<dbReference type="InterPro" id="IPR000415">
    <property type="entry name" value="Nitroreductase-like"/>
</dbReference>
<dbReference type="PIRSF" id="PIRSF005426">
    <property type="entry name" value="Frp"/>
    <property type="match status" value="1"/>
</dbReference>
<evidence type="ECO:0000256" key="1">
    <source>
        <dbReference type="ARBA" id="ARBA00008366"/>
    </source>
</evidence>
<evidence type="ECO:0000259" key="6">
    <source>
        <dbReference type="Pfam" id="PF00881"/>
    </source>
</evidence>
<evidence type="ECO:0000313" key="8">
    <source>
        <dbReference type="Proteomes" id="UP000035350"/>
    </source>
</evidence>
<keyword evidence="5" id="KW-0521">NADP</keyword>
<dbReference type="GO" id="GO:0016491">
    <property type="term" value="F:oxidoreductase activity"/>
    <property type="evidence" value="ECO:0007669"/>
    <property type="project" value="UniProtKB-UniRule"/>
</dbReference>
<keyword evidence="3 5" id="KW-0288">FMN</keyword>
<dbReference type="PATRIC" id="fig|1396.433.peg.4078"/>
<dbReference type="Proteomes" id="UP000035350">
    <property type="component" value="Unassembled WGS sequence"/>
</dbReference>
<reference evidence="7 8" key="1">
    <citation type="journal article" date="2015" name="Genome Announc.">
        <title>Next-Generation Whole-Genome Sequencing of Eight Strains of Bacillus cereus, Isolated from Food.</title>
        <authorList>
            <person name="Krawczyk A.O."/>
            <person name="de Jong A."/>
            <person name="Eijlander R.T."/>
            <person name="Berendsen E.M."/>
            <person name="Holsappel S."/>
            <person name="Wells-Bennik M.H."/>
            <person name="Kuipers O.P."/>
        </authorList>
    </citation>
    <scope>NUCLEOTIDE SEQUENCE [LARGE SCALE GENOMIC DNA]</scope>
    <source>
        <strain evidence="7 8">B4147</strain>
    </source>
</reference>
<gene>
    <name evidence="7" type="ORF">B4147_1364</name>
</gene>
<evidence type="ECO:0000256" key="5">
    <source>
        <dbReference type="PIRNR" id="PIRNR005426"/>
    </source>
</evidence>
<dbReference type="Gene3D" id="3.40.109.10">
    <property type="entry name" value="NADH Oxidase"/>
    <property type="match status" value="1"/>
</dbReference>
<organism evidence="7 8">
    <name type="scientific">Bacillus wiedmannii</name>
    <dbReference type="NCBI Taxonomy" id="1890302"/>
    <lineage>
        <taxon>Bacteria</taxon>
        <taxon>Bacillati</taxon>
        <taxon>Bacillota</taxon>
        <taxon>Bacilli</taxon>
        <taxon>Bacillales</taxon>
        <taxon>Bacillaceae</taxon>
        <taxon>Bacillus</taxon>
        <taxon>Bacillus cereus group</taxon>
    </lineage>
</organism>
<comment type="caution">
    <text evidence="7">The sequence shown here is derived from an EMBL/GenBank/DDBJ whole genome shotgun (WGS) entry which is preliminary data.</text>
</comment>
<dbReference type="InterPro" id="IPR016446">
    <property type="entry name" value="Flavin_OxRdtase_Frp"/>
</dbReference>
<evidence type="ECO:0000313" key="7">
    <source>
        <dbReference type="EMBL" id="KKZ92128.1"/>
    </source>
</evidence>
<accession>A0A0G8BX24</accession>
<name>A0A0G8BX24_9BACI</name>